<evidence type="ECO:0000256" key="3">
    <source>
        <dbReference type="PROSITE-ProRule" id="PRU00023"/>
    </source>
</evidence>
<dbReference type="InterPro" id="IPR036770">
    <property type="entry name" value="Ankyrin_rpt-contain_sf"/>
</dbReference>
<organism evidence="5 6">
    <name type="scientific">Diplodia corticola</name>
    <dbReference type="NCBI Taxonomy" id="236234"/>
    <lineage>
        <taxon>Eukaryota</taxon>
        <taxon>Fungi</taxon>
        <taxon>Dikarya</taxon>
        <taxon>Ascomycota</taxon>
        <taxon>Pezizomycotina</taxon>
        <taxon>Dothideomycetes</taxon>
        <taxon>Dothideomycetes incertae sedis</taxon>
        <taxon>Botryosphaeriales</taxon>
        <taxon>Botryosphaeriaceae</taxon>
        <taxon>Diplodia</taxon>
    </lineage>
</organism>
<dbReference type="PROSITE" id="PS50088">
    <property type="entry name" value="ANK_REPEAT"/>
    <property type="match status" value="3"/>
</dbReference>
<dbReference type="SMART" id="SM00248">
    <property type="entry name" value="ANK"/>
    <property type="match status" value="6"/>
</dbReference>
<evidence type="ECO:0000313" key="6">
    <source>
        <dbReference type="Proteomes" id="UP000183809"/>
    </source>
</evidence>
<name>A0A1J9QXM4_9PEZI</name>
<dbReference type="PRINTS" id="PR01415">
    <property type="entry name" value="ANKYRIN"/>
</dbReference>
<evidence type="ECO:0000313" key="5">
    <source>
        <dbReference type="EMBL" id="OJD33129.1"/>
    </source>
</evidence>
<feature type="region of interest" description="Disordered" evidence="4">
    <location>
        <begin position="895"/>
        <end position="916"/>
    </location>
</feature>
<dbReference type="STRING" id="236234.A0A1J9QXM4"/>
<proteinExistence type="predicted"/>
<feature type="repeat" description="ANK" evidence="3">
    <location>
        <begin position="596"/>
        <end position="628"/>
    </location>
</feature>
<dbReference type="GeneID" id="31014773"/>
<feature type="repeat" description="ANK" evidence="3">
    <location>
        <begin position="747"/>
        <end position="779"/>
    </location>
</feature>
<accession>A0A1J9QXM4</accession>
<evidence type="ECO:0000256" key="1">
    <source>
        <dbReference type="ARBA" id="ARBA00022737"/>
    </source>
</evidence>
<evidence type="ECO:0000256" key="4">
    <source>
        <dbReference type="SAM" id="MobiDB-lite"/>
    </source>
</evidence>
<reference evidence="5 6" key="1">
    <citation type="submission" date="2016-10" db="EMBL/GenBank/DDBJ databases">
        <title>Proteomics and genomics reveal pathogen-plant mechanisms compatible with a hemibiotrophic lifestyle of Diplodia corticola.</title>
        <authorList>
            <person name="Fernandes I."/>
            <person name="De Jonge R."/>
            <person name="Van De Peer Y."/>
            <person name="Devreese B."/>
            <person name="Alves A."/>
            <person name="Esteves A.C."/>
        </authorList>
    </citation>
    <scope>NUCLEOTIDE SEQUENCE [LARGE SCALE GENOMIC DNA]</scope>
    <source>
        <strain evidence="5 6">CBS 112549</strain>
    </source>
</reference>
<feature type="repeat" description="ANK" evidence="3">
    <location>
        <begin position="553"/>
        <end position="575"/>
    </location>
</feature>
<evidence type="ECO:0000256" key="2">
    <source>
        <dbReference type="ARBA" id="ARBA00023043"/>
    </source>
</evidence>
<protein>
    <submittedName>
        <fullName evidence="5">Uncharacterized protein</fullName>
    </submittedName>
</protein>
<dbReference type="PANTHER" id="PTHR24171">
    <property type="entry name" value="ANKYRIN REPEAT DOMAIN-CONTAINING PROTEIN 39-RELATED"/>
    <property type="match status" value="1"/>
</dbReference>
<sequence>MGTNTPYYGYTDRWDAASQLWYVKSKGNIKLLFFFVDKKTGQTSLKQLLLTFWDQLHRDPFADNHDDDSRIAPGDSRDKKIDRCTNRELVEKLLEKLHESPECRVCITVDAFEELPLPEQTELLENFVKRCRDIIRVSTLISYRTGSEPREATWIANREICVGKTENEADMRKYLIESLREKLPRSRTIDREQGEENNREKDVREVADEIWERANGMFLWAAVSVHKVWTARNREQAELSLRKVTIRDDYEEIVAKWEEKTMAVVGCSENPYQRAGMEEWQRRLAQQATAMLTHPTGLLSVAALAEAAALDIASKRIDDEVRSLVMKYPMTVVWCCSPFVEYDRQLNVFRFYHTSMHDYFLSRPASVARLANLTLAYLCQPELDRGPSIKACWYDLRDLQRCLVTHPYLEFASTHWVTSVRANMTINMDNEEPTKRLLAELYRSPENLRLAFQLSCFQARVSMPTGLLPAHIFSYFGLIDRLPSSNNNNIIPPEPTAADATAPDGDGRTPLHWAMRCPDPSKLVPTATRLLALHPTPTTRRAAPAAAAARDARAFTPLHYAARRGHLAAVKLLLDSASASASAAADRQLVDARSKRVGTPLWAAARGGHADVVEELLRRGADPNVKSKLGTALHAAAASGSERCVEVLTSGGDDGDDGCRRIIKARRDAYGDGFGTPVHTAAYYGYPGIVRVLLGRGFSARKKSWGYGGTVTAAAVGCYEGKDPRVFVEVLEQLLGGGAKVDAPGEKRETGLHYAARFGHAEVVEFLLMHGADARAESPVAGTPFEIADDKGNTAAMEVLRRYGGEVGSKTRRKTCDRGGGHRARKMTTAIWVPVWLVALANDDMKLMYNLIETYERVCQRAIRKDHQPVIQRLAPLGTTVFSLVVDLVARREQQRQQQQRRPRRASKMFKQTDEHASSMTAAMRRLKENAADRIETVLCYFGLKAVKNERRVLHSSAIPSSSTLGPDSQLKQLYDVLDRLTVAAVCVLGAAFALGNNRAVLHFANAWTDALQTVAVARGGPELLKGLVEQRARQLKTILVADKPAADKLRDAGNLASVGIELLVAALQRGPAYAPLARGLAQLWAATLCDAGDPARGGVRMEDVFHVLQTFLAMFRAALDPPDRDRVALLANVGAEIMVEAVNTGNQGLIDNIQSMMDVVRGDAERAEMGHVVEGVLAERRKGIGAVGAPGAEGVGGNSSVLG</sequence>
<dbReference type="SUPFAM" id="SSF48403">
    <property type="entry name" value="Ankyrin repeat"/>
    <property type="match status" value="1"/>
</dbReference>
<comment type="caution">
    <text evidence="5">The sequence shown here is derived from an EMBL/GenBank/DDBJ whole genome shotgun (WGS) entry which is preliminary data.</text>
</comment>
<keyword evidence="6" id="KW-1185">Reference proteome</keyword>
<dbReference type="OrthoDB" id="5369447at2759"/>
<dbReference type="Proteomes" id="UP000183809">
    <property type="component" value="Unassembled WGS sequence"/>
</dbReference>
<keyword evidence="2 3" id="KW-0040">ANK repeat</keyword>
<dbReference type="EMBL" id="MNUE01000033">
    <property type="protein sequence ID" value="OJD33129.1"/>
    <property type="molecule type" value="Genomic_DNA"/>
</dbReference>
<dbReference type="PROSITE" id="PS50297">
    <property type="entry name" value="ANK_REP_REGION"/>
    <property type="match status" value="3"/>
</dbReference>
<feature type="compositionally biased region" description="Basic residues" evidence="4">
    <location>
        <begin position="899"/>
        <end position="908"/>
    </location>
</feature>
<dbReference type="Pfam" id="PF13857">
    <property type="entry name" value="Ank_5"/>
    <property type="match status" value="1"/>
</dbReference>
<dbReference type="InterPro" id="IPR002110">
    <property type="entry name" value="Ankyrin_rpt"/>
</dbReference>
<dbReference type="Pfam" id="PF12796">
    <property type="entry name" value="Ank_2"/>
    <property type="match status" value="2"/>
</dbReference>
<dbReference type="Gene3D" id="1.25.40.20">
    <property type="entry name" value="Ankyrin repeat-containing domain"/>
    <property type="match status" value="1"/>
</dbReference>
<dbReference type="RefSeq" id="XP_020129389.1">
    <property type="nucleotide sequence ID" value="XM_020274512.1"/>
</dbReference>
<gene>
    <name evidence="5" type="ORF">BKCO1_3300017</name>
</gene>
<keyword evidence="1" id="KW-0677">Repeat</keyword>
<dbReference type="AlphaFoldDB" id="A0A1J9QXM4"/>